<dbReference type="Pfam" id="PF01753">
    <property type="entry name" value="zf-MYND"/>
    <property type="match status" value="1"/>
</dbReference>
<dbReference type="PROSITE" id="PS01360">
    <property type="entry name" value="ZF_MYND_1"/>
    <property type="match status" value="1"/>
</dbReference>
<accession>A0A7G3B1P5</accession>
<evidence type="ECO:0000256" key="2">
    <source>
        <dbReference type="ARBA" id="ARBA00022771"/>
    </source>
</evidence>
<dbReference type="VEuPathDB" id="VectorBase:LLONM1_004142"/>
<sequence length="596" mass="69268">MSCLLFNILKEHCKIFRERYLTNTLAEDTFKNIIFRHLFIVPRNAYCLQSVIDLKTLDFKEYGSAVFAFKSLLNHSCSPNTVLVPMGSTIGTVTIKNIEAGGQIFGNYGPHHKILWREFRQDELQAKYNFLCQCVACVKNFPTYRELPPMGSHPQLQLTLTRELQQTKRISLKTAKKSLQKAIDYIQRYKHLYPIRQLCDAEEEIKFCYDVMARKKKRLLLIIPKILNKLKLSIKRLSLKRSNMGNMAGSYRDSGEPERESHELYSKLCQILGGTRTEDKVFNDLRKMRENEKSWKTSHSKQIDYVFKLLQQYNLFPDFAKHTEEKNDRKSEKFRQKGNFFFNSESYVEAIAEYNRSICYAVTKENISIALGNRSAAFYRMKIVLRASDWHENFGYPDRLKDKLDEREAACKIALKNAPKQEVFVPKIGMPANEMIPFLANCLKLRENEYFGRHVVTEEDIPAGTIIALEEPFCKMLLYSEEYLRCTVCLADLPHLLLPCDTCTQAMFCSEECKEKASVGFHAIECPITSAMTKIFDDNVRLSLRMVLCAFLAFPDAETMASALETINREKKNAFSFDWRQELSPEELSRQFTHWS</sequence>
<dbReference type="SUPFAM" id="SSF48452">
    <property type="entry name" value="TPR-like"/>
    <property type="match status" value="1"/>
</dbReference>
<organism evidence="5">
    <name type="scientific">Lutzomyia longipalpis</name>
    <name type="common">Sand fly</name>
    <dbReference type="NCBI Taxonomy" id="7200"/>
    <lineage>
        <taxon>Eukaryota</taxon>
        <taxon>Metazoa</taxon>
        <taxon>Ecdysozoa</taxon>
        <taxon>Arthropoda</taxon>
        <taxon>Hexapoda</taxon>
        <taxon>Insecta</taxon>
        <taxon>Pterygota</taxon>
        <taxon>Neoptera</taxon>
        <taxon>Endopterygota</taxon>
        <taxon>Diptera</taxon>
        <taxon>Nematocera</taxon>
        <taxon>Psychodoidea</taxon>
        <taxon>Psychodidae</taxon>
        <taxon>Lutzomyia</taxon>
        <taxon>Lutzomyia</taxon>
    </lineage>
</organism>
<dbReference type="SUPFAM" id="SSF82199">
    <property type="entry name" value="SET domain"/>
    <property type="match status" value="2"/>
</dbReference>
<dbReference type="InterPro" id="IPR046341">
    <property type="entry name" value="SET_dom_sf"/>
</dbReference>
<evidence type="ECO:0000256" key="1">
    <source>
        <dbReference type="ARBA" id="ARBA00022723"/>
    </source>
</evidence>
<feature type="domain" description="MYND-type" evidence="4">
    <location>
        <begin position="486"/>
        <end position="526"/>
    </location>
</feature>
<proteinExistence type="predicted"/>
<dbReference type="Gene3D" id="1.25.40.10">
    <property type="entry name" value="Tetratricopeptide repeat domain"/>
    <property type="match status" value="1"/>
</dbReference>
<dbReference type="InterPro" id="IPR011990">
    <property type="entry name" value="TPR-like_helical_dom_sf"/>
</dbReference>
<evidence type="ECO:0000256" key="3">
    <source>
        <dbReference type="ARBA" id="ARBA00022833"/>
    </source>
</evidence>
<dbReference type="InterPro" id="IPR001214">
    <property type="entry name" value="SET_dom"/>
</dbReference>
<dbReference type="InterPro" id="IPR002893">
    <property type="entry name" value="Znf_MYND"/>
</dbReference>
<keyword evidence="1" id="KW-0479">Metal-binding</keyword>
<dbReference type="AlphaFoldDB" id="A0A7G3B1P5"/>
<name>A0A7G3B1P5_LUTLO</name>
<keyword evidence="3" id="KW-0862">Zinc</keyword>
<dbReference type="GO" id="GO:0008276">
    <property type="term" value="F:protein methyltransferase activity"/>
    <property type="evidence" value="ECO:0007669"/>
    <property type="project" value="UniProtKB-ARBA"/>
</dbReference>
<evidence type="ECO:0000313" key="5">
    <source>
        <dbReference type="EMBL" id="MBC1178885.1"/>
    </source>
</evidence>
<dbReference type="Pfam" id="PF00856">
    <property type="entry name" value="SET"/>
    <property type="match status" value="1"/>
</dbReference>
<dbReference type="GO" id="GO:0008170">
    <property type="term" value="F:N-methyltransferase activity"/>
    <property type="evidence" value="ECO:0007669"/>
    <property type="project" value="UniProtKB-ARBA"/>
</dbReference>
<protein>
    <recommendedName>
        <fullName evidence="4">MYND-type domain-containing protein</fullName>
    </recommendedName>
</protein>
<dbReference type="SUPFAM" id="SSF144232">
    <property type="entry name" value="HIT/MYND zinc finger-like"/>
    <property type="match status" value="1"/>
</dbReference>
<dbReference type="Gene3D" id="2.170.270.10">
    <property type="entry name" value="SET domain"/>
    <property type="match status" value="1"/>
</dbReference>
<dbReference type="GO" id="GO:0008270">
    <property type="term" value="F:zinc ion binding"/>
    <property type="evidence" value="ECO:0007669"/>
    <property type="project" value="UniProtKB-KW"/>
</dbReference>
<dbReference type="PANTHER" id="PTHR47111:SF1">
    <property type="entry name" value="SET AND MYND DOMAIN-CONTAINING PROTEIN 4"/>
    <property type="match status" value="1"/>
</dbReference>
<dbReference type="PANTHER" id="PTHR47111">
    <property type="entry name" value="BCDNA.LD29892"/>
    <property type="match status" value="1"/>
</dbReference>
<dbReference type="EMBL" id="GITU01010182">
    <property type="protein sequence ID" value="MBC1178885.1"/>
    <property type="molecule type" value="Transcribed_RNA"/>
</dbReference>
<keyword evidence="2" id="KW-0863">Zinc-finger</keyword>
<evidence type="ECO:0000259" key="4">
    <source>
        <dbReference type="PROSITE" id="PS01360"/>
    </source>
</evidence>
<dbReference type="GO" id="GO:0008757">
    <property type="term" value="F:S-adenosylmethionine-dependent methyltransferase activity"/>
    <property type="evidence" value="ECO:0007669"/>
    <property type="project" value="UniProtKB-ARBA"/>
</dbReference>
<reference evidence="5" key="1">
    <citation type="journal article" date="2020" name="BMC">
        <title>Leishmania infection induces a limited differential gene expression in the sand fly midgut.</title>
        <authorList>
            <person name="Coutinho-Abreu I.V."/>
            <person name="Serafim T.D."/>
            <person name="Meneses C."/>
            <person name="Kamhawi S."/>
            <person name="Oliveira F."/>
            <person name="Valenzuela J.G."/>
        </authorList>
    </citation>
    <scope>NUCLEOTIDE SEQUENCE</scope>
    <source>
        <strain evidence="5">Jacobina</strain>
        <tissue evidence="5">Midgut</tissue>
    </source>
</reference>